<dbReference type="PANTHER" id="PTHR16138">
    <property type="entry name" value="MYCOPHENOLIC ACID ACYL-GLUCURONIDE ESTERASE, MITOCHONDRIAL"/>
    <property type="match status" value="1"/>
</dbReference>
<dbReference type="InterPro" id="IPR052382">
    <property type="entry name" value="ABHD10_acyl-thioesterase"/>
</dbReference>
<dbReference type="SUPFAM" id="SSF53474">
    <property type="entry name" value="alpha/beta-Hydrolases"/>
    <property type="match status" value="1"/>
</dbReference>
<accession>A0A0M6YMQ8</accession>
<feature type="domain" description="Serine aminopeptidase S33" evidence="12">
    <location>
        <begin position="46"/>
        <end position="125"/>
    </location>
</feature>
<evidence type="ECO:0000256" key="11">
    <source>
        <dbReference type="ARBA" id="ARBA00047972"/>
    </source>
</evidence>
<dbReference type="PRINTS" id="PR00111">
    <property type="entry name" value="ABHYDROLASE"/>
</dbReference>
<dbReference type="Proteomes" id="UP000049222">
    <property type="component" value="Unassembled WGS sequence"/>
</dbReference>
<proteinExistence type="predicted"/>
<dbReference type="InterPro" id="IPR022742">
    <property type="entry name" value="Hydrolase_4"/>
</dbReference>
<dbReference type="Gene3D" id="3.40.50.1820">
    <property type="entry name" value="alpha/beta hydrolase"/>
    <property type="match status" value="1"/>
</dbReference>
<dbReference type="EMBL" id="CXSU01000012">
    <property type="protein sequence ID" value="CTQ50803.1"/>
    <property type="molecule type" value="Genomic_DNA"/>
</dbReference>
<evidence type="ECO:0000256" key="8">
    <source>
        <dbReference type="ARBA" id="ARBA00042704"/>
    </source>
</evidence>
<evidence type="ECO:0000256" key="6">
    <source>
        <dbReference type="ARBA" id="ARBA00041520"/>
    </source>
</evidence>
<keyword evidence="14" id="KW-1185">Reference proteome</keyword>
<dbReference type="GO" id="GO:0016740">
    <property type="term" value="F:transferase activity"/>
    <property type="evidence" value="ECO:0007669"/>
    <property type="project" value="UniProtKB-KW"/>
</dbReference>
<dbReference type="AlphaFoldDB" id="A0A0M6YMQ8"/>
<dbReference type="InterPro" id="IPR029058">
    <property type="entry name" value="AB_hydrolase_fold"/>
</dbReference>
<dbReference type="PANTHER" id="PTHR16138:SF7">
    <property type="entry name" value="PALMITOYL-PROTEIN THIOESTERASE ABHD10, MITOCHONDRIAL"/>
    <property type="match status" value="1"/>
</dbReference>
<evidence type="ECO:0000313" key="13">
    <source>
        <dbReference type="EMBL" id="CTQ50803.1"/>
    </source>
</evidence>
<evidence type="ECO:0000256" key="10">
    <source>
        <dbReference type="ARBA" id="ARBA00047409"/>
    </source>
</evidence>
<dbReference type="GO" id="GO:0102390">
    <property type="term" value="F:mycophenolic acid acyl-glucuronide esterase activity"/>
    <property type="evidence" value="ECO:0007669"/>
    <property type="project" value="UniProtKB-EC"/>
</dbReference>
<dbReference type="RefSeq" id="WP_055086568.1">
    <property type="nucleotide sequence ID" value="NZ_CXSU01000012.1"/>
</dbReference>
<organism evidence="13 14">
    <name type="scientific">Jannaschia donghaensis</name>
    <dbReference type="NCBI Taxonomy" id="420998"/>
    <lineage>
        <taxon>Bacteria</taxon>
        <taxon>Pseudomonadati</taxon>
        <taxon>Pseudomonadota</taxon>
        <taxon>Alphaproteobacteria</taxon>
        <taxon>Rhodobacterales</taxon>
        <taxon>Roseobacteraceae</taxon>
        <taxon>Jannaschia</taxon>
    </lineage>
</organism>
<keyword evidence="3" id="KW-0809">Transit peptide</keyword>
<evidence type="ECO:0000256" key="2">
    <source>
        <dbReference type="ARBA" id="ARBA00022801"/>
    </source>
</evidence>
<name>A0A0M6YMQ8_9RHOB</name>
<evidence type="ECO:0000259" key="12">
    <source>
        <dbReference type="Pfam" id="PF12146"/>
    </source>
</evidence>
<keyword evidence="13" id="KW-0808">Transferase</keyword>
<protein>
    <recommendedName>
        <fullName evidence="5">Palmitoyl-protein thioesterase ABHD10, mitochondrial</fullName>
        <ecNumber evidence="4">3.1.1.93</ecNumber>
        <ecNumber evidence="1">3.1.2.22</ecNumber>
    </recommendedName>
    <alternativeName>
        <fullName evidence="7">Acyl-protein thioesterase ABHD10</fullName>
    </alternativeName>
    <alternativeName>
        <fullName evidence="8">Alpha/beta hydrolase domain-containing protein 10</fullName>
    </alternativeName>
    <alternativeName>
        <fullName evidence="6">Mycophenolic acid acyl-glucuronide esterase, mitochondrial</fullName>
    </alternativeName>
</protein>
<keyword evidence="2" id="KW-0378">Hydrolase</keyword>
<comment type="catalytic activity">
    <reaction evidence="10">
        <text>S-hexadecanoyl-L-cysteinyl-[protein] + H2O = L-cysteinyl-[protein] + hexadecanoate + H(+)</text>
        <dbReference type="Rhea" id="RHEA:19233"/>
        <dbReference type="Rhea" id="RHEA-COMP:10131"/>
        <dbReference type="Rhea" id="RHEA-COMP:11032"/>
        <dbReference type="ChEBI" id="CHEBI:7896"/>
        <dbReference type="ChEBI" id="CHEBI:15377"/>
        <dbReference type="ChEBI" id="CHEBI:15378"/>
        <dbReference type="ChEBI" id="CHEBI:29950"/>
        <dbReference type="ChEBI" id="CHEBI:74151"/>
        <dbReference type="EC" id="3.1.2.22"/>
    </reaction>
    <physiologicalReaction direction="left-to-right" evidence="10">
        <dbReference type="Rhea" id="RHEA:19234"/>
    </physiologicalReaction>
</comment>
<dbReference type="EC" id="3.1.2.22" evidence="1"/>
<evidence type="ECO:0000313" key="14">
    <source>
        <dbReference type="Proteomes" id="UP000049222"/>
    </source>
</evidence>
<dbReference type="InterPro" id="IPR000073">
    <property type="entry name" value="AB_hydrolase_1"/>
</dbReference>
<evidence type="ECO:0000256" key="7">
    <source>
        <dbReference type="ARBA" id="ARBA00042645"/>
    </source>
</evidence>
<evidence type="ECO:0000256" key="1">
    <source>
        <dbReference type="ARBA" id="ARBA00012423"/>
    </source>
</evidence>
<evidence type="ECO:0000256" key="4">
    <source>
        <dbReference type="ARBA" id="ARBA00039132"/>
    </source>
</evidence>
<dbReference type="GO" id="GO:0008474">
    <property type="term" value="F:palmitoyl-(protein) hydrolase activity"/>
    <property type="evidence" value="ECO:0007669"/>
    <property type="project" value="UniProtKB-EC"/>
</dbReference>
<evidence type="ECO:0000256" key="3">
    <source>
        <dbReference type="ARBA" id="ARBA00022946"/>
    </source>
</evidence>
<dbReference type="OrthoDB" id="9813296at2"/>
<evidence type="ECO:0000256" key="9">
    <source>
        <dbReference type="ARBA" id="ARBA00046047"/>
    </source>
</evidence>
<reference evidence="13 14" key="1">
    <citation type="submission" date="2015-07" db="EMBL/GenBank/DDBJ databases">
        <authorList>
            <person name="Noorani M."/>
        </authorList>
    </citation>
    <scope>NUCLEOTIDE SEQUENCE [LARGE SCALE GENOMIC DNA]</scope>
    <source>
        <strain evidence="13 14">CECT 7802</strain>
    </source>
</reference>
<dbReference type="STRING" id="420998.JDO7802_02832"/>
<dbReference type="EC" id="3.1.1.93" evidence="4"/>
<sequence>MDTITRAGNDLAYHVTPGQGPGLVFLGGFKSDMEGTKALELERWAIKQGRAFLRLDYSGHGKSGGDFTDGCIGDWFEDAMAVIAAATTGPQVLIGSSMGGWIALLIARDHPDRVAGLVTIAAAPDFTEDGFWTDFTDDRRTEVMEQGQTAVPSDYGEPYVITRRLIEEGRDRLVLRAPLPLPFPVRMVQGTEDASVTTTTALRLLNHVACDDIRLTLVRGADHRFSEKDDLALIRRSVVEVLKRVKP</sequence>
<comment type="catalytic activity">
    <reaction evidence="11">
        <text>mycophenolic acid O-acyl-beta-D-glucuronide + H2O = mycophenolate + D-glucuronate + H(+)</text>
        <dbReference type="Rhea" id="RHEA:34179"/>
        <dbReference type="ChEBI" id="CHEBI:15377"/>
        <dbReference type="ChEBI" id="CHEBI:15378"/>
        <dbReference type="ChEBI" id="CHEBI:58720"/>
        <dbReference type="ChEBI" id="CHEBI:62932"/>
        <dbReference type="ChEBI" id="CHEBI:66982"/>
        <dbReference type="EC" id="3.1.1.93"/>
    </reaction>
    <physiologicalReaction direction="left-to-right" evidence="11">
        <dbReference type="Rhea" id="RHEA:34180"/>
    </physiologicalReaction>
</comment>
<gene>
    <name evidence="13" type="ORF">JDO7802_02832</name>
</gene>
<comment type="function">
    <text evidence="9">Acts as an acyl-protein thioesterase that hydrolyzes fatty acids from acylated residues in proteins. Regulates the mitochondrial S-depalmitoylation of the nucleophilic active site residue of peroxiredoxin-5/PRDX5, a key antioxidant protein, therefore modulating mitochondrial antioxidant ability. Also catalyzes the deglucuronidation of mycophenolic acid acyl-glucuronide, an active metabolite of the immunosuppressant drug mycophenolate.</text>
</comment>
<dbReference type="Pfam" id="PF12146">
    <property type="entry name" value="Hydrolase_4"/>
    <property type="match status" value="1"/>
</dbReference>
<evidence type="ECO:0000256" key="5">
    <source>
        <dbReference type="ARBA" id="ARBA00039314"/>
    </source>
</evidence>